<reference evidence="3" key="1">
    <citation type="submission" date="2020-07" db="EMBL/GenBank/DDBJ databases">
        <title>Genome sequence and genetic diversity analysis of an under-domesticated orphan crop, white fonio (Digitaria exilis).</title>
        <authorList>
            <person name="Bennetzen J.L."/>
            <person name="Chen S."/>
            <person name="Ma X."/>
            <person name="Wang X."/>
            <person name="Yssel A.E.J."/>
            <person name="Chaluvadi S.R."/>
            <person name="Johnson M."/>
            <person name="Gangashetty P."/>
            <person name="Hamidou F."/>
            <person name="Sanogo M.D."/>
            <person name="Zwaenepoel A."/>
            <person name="Wallace J."/>
            <person name="Van De Peer Y."/>
            <person name="Van Deynze A."/>
        </authorList>
    </citation>
    <scope>NUCLEOTIDE SEQUENCE</scope>
    <source>
        <tissue evidence="3">Leaves</tissue>
    </source>
</reference>
<feature type="region of interest" description="Disordered" evidence="1">
    <location>
        <begin position="491"/>
        <end position="522"/>
    </location>
</feature>
<dbReference type="PROSITE" id="PS51644">
    <property type="entry name" value="HTH_OST"/>
    <property type="match status" value="1"/>
</dbReference>
<gene>
    <name evidence="3" type="ORF">HU200_067657</name>
</gene>
<dbReference type="CDD" id="cd10910">
    <property type="entry name" value="PIN_limkain_b1_N_like"/>
    <property type="match status" value="1"/>
</dbReference>
<proteinExistence type="predicted"/>
<dbReference type="GO" id="GO:0005777">
    <property type="term" value="C:peroxisome"/>
    <property type="evidence" value="ECO:0007669"/>
    <property type="project" value="InterPro"/>
</dbReference>
<name>A0A835DVT0_9POAL</name>
<evidence type="ECO:0000259" key="2">
    <source>
        <dbReference type="PROSITE" id="PS51644"/>
    </source>
</evidence>
<feature type="region of interest" description="Disordered" evidence="1">
    <location>
        <begin position="372"/>
        <end position="436"/>
    </location>
</feature>
<dbReference type="AlphaFoldDB" id="A0A835DVT0"/>
<dbReference type="GO" id="GO:0004540">
    <property type="term" value="F:RNA nuclease activity"/>
    <property type="evidence" value="ECO:0007669"/>
    <property type="project" value="InterPro"/>
</dbReference>
<evidence type="ECO:0000313" key="4">
    <source>
        <dbReference type="Proteomes" id="UP000636709"/>
    </source>
</evidence>
<dbReference type="InterPro" id="IPR024768">
    <property type="entry name" value="Marf1"/>
</dbReference>
<protein>
    <recommendedName>
        <fullName evidence="2">HTH OST-type domain-containing protein</fullName>
    </recommendedName>
</protein>
<comment type="caution">
    <text evidence="3">The sequence shown here is derived from an EMBL/GenBank/DDBJ whole genome shotgun (WGS) entry which is preliminary data.</text>
</comment>
<dbReference type="PANTHER" id="PTHR14379:SF91">
    <property type="entry name" value="EXPRESSED PROTEIN"/>
    <property type="match status" value="1"/>
</dbReference>
<keyword evidence="4" id="KW-1185">Reference proteome</keyword>
<dbReference type="Pfam" id="PF01936">
    <property type="entry name" value="NYN"/>
    <property type="match status" value="1"/>
</dbReference>
<feature type="domain" description="HTH OST-type" evidence="2">
    <location>
        <begin position="295"/>
        <end position="369"/>
    </location>
</feature>
<dbReference type="GO" id="GO:0010468">
    <property type="term" value="P:regulation of gene expression"/>
    <property type="evidence" value="ECO:0007669"/>
    <property type="project" value="InterPro"/>
</dbReference>
<sequence>MLASRVRLLLGVLPANHGILLLPRGLTPHASSPWHGGAARRYDHQLQQQQEEWEESKAVRVTVWWDIHSCRLPPRVIPGRLGPRVTEALRRAGIRGPVEITAFGDVTSIPLAEQEALNDTGVALSHLPSGCVLCPLPATVLSLLLRIAKSLQHLWFKHYPGCVLVHVIPGRKDECNQLHISDVVSWIAQNPPPAHFLLISGDEHFANVLHRLRMSNYNVLLSCPSDGSKILHSAATLMWPWEPLVNGVSLVPKYLNQPPDGLSSWYGQYKGSGDDLLLKPKNHMALPRNAMEPEVPKSVVNGIKKVLHFYPEGVRVSTLRKELRRINVCMDGFHSLRKFSALLRAMPDVVKFLDPLPGDNRPTVVQVFKGPVESSEQSNFNRMDSAQSSIEEKHHNVSESEELPSLNDQPSSSESPSPTGKKTQETGVRLSPLEQLSRDQRTVPGLAQQAEPPSHHVEADVTLAGDVPSPPSHAPSIDQRNAAAVDLIKKTERPVNHVEAEKVDTAGTPSSSGAQGDISNKKGLFERVSSLWNWSGRSA</sequence>
<accession>A0A835DVT0</accession>
<organism evidence="3 4">
    <name type="scientific">Digitaria exilis</name>
    <dbReference type="NCBI Taxonomy" id="1010633"/>
    <lineage>
        <taxon>Eukaryota</taxon>
        <taxon>Viridiplantae</taxon>
        <taxon>Streptophyta</taxon>
        <taxon>Embryophyta</taxon>
        <taxon>Tracheophyta</taxon>
        <taxon>Spermatophyta</taxon>
        <taxon>Magnoliopsida</taxon>
        <taxon>Liliopsida</taxon>
        <taxon>Poales</taxon>
        <taxon>Poaceae</taxon>
        <taxon>PACMAD clade</taxon>
        <taxon>Panicoideae</taxon>
        <taxon>Panicodae</taxon>
        <taxon>Paniceae</taxon>
        <taxon>Anthephorinae</taxon>
        <taxon>Digitaria</taxon>
    </lineage>
</organism>
<feature type="compositionally biased region" description="Basic and acidic residues" evidence="1">
    <location>
        <begin position="491"/>
        <end position="504"/>
    </location>
</feature>
<evidence type="ECO:0000256" key="1">
    <source>
        <dbReference type="SAM" id="MobiDB-lite"/>
    </source>
</evidence>
<dbReference type="OrthoDB" id="549353at2759"/>
<evidence type="ECO:0000313" key="3">
    <source>
        <dbReference type="EMBL" id="KAF8641943.1"/>
    </source>
</evidence>
<dbReference type="Proteomes" id="UP000636709">
    <property type="component" value="Unassembled WGS sequence"/>
</dbReference>
<dbReference type="PANTHER" id="PTHR14379">
    <property type="entry name" value="LIMKAIN B LKAP"/>
    <property type="match status" value="1"/>
</dbReference>
<feature type="compositionally biased region" description="Polar residues" evidence="1">
    <location>
        <begin position="507"/>
        <end position="518"/>
    </location>
</feature>
<feature type="compositionally biased region" description="Polar residues" evidence="1">
    <location>
        <begin position="406"/>
        <end position="421"/>
    </location>
</feature>
<dbReference type="InterPro" id="IPR025605">
    <property type="entry name" value="OST-HTH/LOTUS_dom"/>
</dbReference>
<feature type="compositionally biased region" description="Polar residues" evidence="1">
    <location>
        <begin position="374"/>
        <end position="389"/>
    </location>
</feature>
<dbReference type="EMBL" id="JACEFO010003304">
    <property type="protein sequence ID" value="KAF8641943.1"/>
    <property type="molecule type" value="Genomic_DNA"/>
</dbReference>
<dbReference type="InterPro" id="IPR021139">
    <property type="entry name" value="NYN"/>
</dbReference>